<organism evidence="1 2">
    <name type="scientific">Plakobranchus ocellatus</name>
    <dbReference type="NCBI Taxonomy" id="259542"/>
    <lineage>
        <taxon>Eukaryota</taxon>
        <taxon>Metazoa</taxon>
        <taxon>Spiralia</taxon>
        <taxon>Lophotrochozoa</taxon>
        <taxon>Mollusca</taxon>
        <taxon>Gastropoda</taxon>
        <taxon>Heterobranchia</taxon>
        <taxon>Euthyneura</taxon>
        <taxon>Panpulmonata</taxon>
        <taxon>Sacoglossa</taxon>
        <taxon>Placobranchoidea</taxon>
        <taxon>Plakobranchidae</taxon>
        <taxon>Plakobranchus</taxon>
    </lineage>
</organism>
<dbReference type="Proteomes" id="UP000735302">
    <property type="component" value="Unassembled WGS sequence"/>
</dbReference>
<sequence length="136" mass="15220">MHLCEGWSDVGSPCKKITSGIWLRSQGSYCSGTGLIDYLTNRQCLVGGVLLFGESCKNLFSALAESFLFDELQPYINVDPYLQSQHTPLLFSHVRLDLPASVAQGRMSDGTFVHHGQLTIFYCPKCKKFRHKANDM</sequence>
<evidence type="ECO:0000313" key="1">
    <source>
        <dbReference type="EMBL" id="GFO09314.1"/>
    </source>
</evidence>
<gene>
    <name evidence="1" type="ORF">PoB_003581900</name>
</gene>
<dbReference type="AlphaFoldDB" id="A0AAV4AT62"/>
<keyword evidence="2" id="KW-1185">Reference proteome</keyword>
<proteinExistence type="predicted"/>
<reference evidence="1 2" key="1">
    <citation type="journal article" date="2021" name="Elife">
        <title>Chloroplast acquisition without the gene transfer in kleptoplastic sea slugs, Plakobranchus ocellatus.</title>
        <authorList>
            <person name="Maeda T."/>
            <person name="Takahashi S."/>
            <person name="Yoshida T."/>
            <person name="Shimamura S."/>
            <person name="Takaki Y."/>
            <person name="Nagai Y."/>
            <person name="Toyoda A."/>
            <person name="Suzuki Y."/>
            <person name="Arimoto A."/>
            <person name="Ishii H."/>
            <person name="Satoh N."/>
            <person name="Nishiyama T."/>
            <person name="Hasebe M."/>
            <person name="Maruyama T."/>
            <person name="Minagawa J."/>
            <person name="Obokata J."/>
            <person name="Shigenobu S."/>
        </authorList>
    </citation>
    <scope>NUCLEOTIDE SEQUENCE [LARGE SCALE GENOMIC DNA]</scope>
</reference>
<comment type="caution">
    <text evidence="1">The sequence shown here is derived from an EMBL/GenBank/DDBJ whole genome shotgun (WGS) entry which is preliminary data.</text>
</comment>
<accession>A0AAV4AT62</accession>
<evidence type="ECO:0000313" key="2">
    <source>
        <dbReference type="Proteomes" id="UP000735302"/>
    </source>
</evidence>
<name>A0AAV4AT62_9GAST</name>
<protein>
    <submittedName>
        <fullName evidence="1">Uncharacterized protein</fullName>
    </submittedName>
</protein>
<dbReference type="EMBL" id="BLXT01004061">
    <property type="protein sequence ID" value="GFO09314.1"/>
    <property type="molecule type" value="Genomic_DNA"/>
</dbReference>